<protein>
    <submittedName>
        <fullName evidence="2">Uncharacterized protein</fullName>
    </submittedName>
</protein>
<accession>A0A2M9XI38</accession>
<keyword evidence="1" id="KW-1133">Transmembrane helix</keyword>
<comment type="caution">
    <text evidence="2">The sequence shown here is derived from an EMBL/GenBank/DDBJ whole genome shotgun (WGS) entry which is preliminary data.</text>
</comment>
<keyword evidence="1" id="KW-0812">Transmembrane</keyword>
<evidence type="ECO:0000256" key="1">
    <source>
        <dbReference type="SAM" id="Phobius"/>
    </source>
</evidence>
<dbReference type="Proteomes" id="UP000232196">
    <property type="component" value="Unassembled WGS sequence"/>
</dbReference>
<gene>
    <name evidence="2" type="ORF">CH357_02050</name>
</gene>
<proteinExistence type="predicted"/>
<dbReference type="AlphaFoldDB" id="A0A2M9XI38"/>
<keyword evidence="1" id="KW-0472">Membrane</keyword>
<sequence>MIGFKFRLILALSFIFSVSVLLLEPYFPSGIFYKSRLESVFSSFNKEILELEKKIRESDPEELDTNNLFLPVRNFLSWDPNLKNTPNLEFSGDKERYLLSQAWEGKTSRFLSLENEPVLFVPLYTKSVAVLAVLDKEKFKISLGDRVEYFVPEPRLGIFQDWEEKGDKTDPRKISEEVLKSMKDGGNDFKEIRLGDKLYRAYYAFYPDEKIGFIQGILLLVPYERNIFLILFPVFFGLLFLLDVCILLVRKSKSSSSYAKSDVSKLIQTLSQRIEETNFKQVEAAKLHELPDVPEIVTIPPVLETKPSASGTFYVLPFDLPGDSFLTPKFLREKKEPIHVEREAASVSSAVSVVEMPEALQKKRDSIFTDELARLVEKVKTTSPEIPQIEISDRPKDSGLLAKALRVTGLAEIGLKAARGLAPQHKSRFFLWARAWWGIRKTDPNEELPLSEKFRVWLDKQPIREKRKILEVLDEIHQGLDTPISSLLKYYLTIFSSLHLKSFSIHFYDRRRGAYLPVVSYGLQPYSRQNMIFLYGDQFLGKEVGDVSIIDVTEERRNDHFFRKKFDSADLDGVMRIISFPLFRSGLDFRFFLMFPDPPNNDLAEQIRENVENSIEPVEDAFLQLEIEQASHAIQDKRDLVQIQFLLLRWATHGERSRCNLYKIKCTGDLDYPSIDKWRKEVLEEIQPRLGAEDYGFGVSPSEIFVLSREERESELEMILDSIGKEYKITPLPYPENGKNLYTYI</sequence>
<organism evidence="2 3">
    <name type="scientific">Leptospira hartskeerlii</name>
    <dbReference type="NCBI Taxonomy" id="2023177"/>
    <lineage>
        <taxon>Bacteria</taxon>
        <taxon>Pseudomonadati</taxon>
        <taxon>Spirochaetota</taxon>
        <taxon>Spirochaetia</taxon>
        <taxon>Leptospirales</taxon>
        <taxon>Leptospiraceae</taxon>
        <taxon>Leptospira</taxon>
    </lineage>
</organism>
<keyword evidence="3" id="KW-1185">Reference proteome</keyword>
<dbReference type="EMBL" id="NPDN01000001">
    <property type="protein sequence ID" value="PJZ27357.1"/>
    <property type="molecule type" value="Genomic_DNA"/>
</dbReference>
<dbReference type="OrthoDB" id="342395at2"/>
<reference evidence="2 3" key="1">
    <citation type="submission" date="2017-07" db="EMBL/GenBank/DDBJ databases">
        <title>Leptospira spp. isolated from tropical soils.</title>
        <authorList>
            <person name="Thibeaux R."/>
            <person name="Iraola G."/>
            <person name="Ferres I."/>
            <person name="Bierque E."/>
            <person name="Girault D."/>
            <person name="Soupe-Gilbert M.-E."/>
            <person name="Picardeau M."/>
            <person name="Goarant C."/>
        </authorList>
    </citation>
    <scope>NUCLEOTIDE SEQUENCE [LARGE SCALE GENOMIC DNA]</scope>
    <source>
        <strain evidence="2 3">MCA1-C-A1</strain>
    </source>
</reference>
<name>A0A2M9XI38_9LEPT</name>
<feature type="transmembrane region" description="Helical" evidence="1">
    <location>
        <begin position="227"/>
        <end position="249"/>
    </location>
</feature>
<evidence type="ECO:0000313" key="2">
    <source>
        <dbReference type="EMBL" id="PJZ27357.1"/>
    </source>
</evidence>
<evidence type="ECO:0000313" key="3">
    <source>
        <dbReference type="Proteomes" id="UP000232196"/>
    </source>
</evidence>
<dbReference type="RefSeq" id="WP_100705100.1">
    <property type="nucleotide sequence ID" value="NZ_NPDL01000004.1"/>
</dbReference>